<sequence>MQTTLTSTAGADEAGLAAAFAAWARLPSLAAALADPEAVCLVIDPADGRILLASPAGQALGAALAGADRTMLARQVAGSNPRDGAPRLARLALDGRRITPPTLCQVVGGTRDDGRPVVLVIPTAPVRLPRPRHPAPAAAPEAEAPARDPVPVAAPAATAALNTGDRFLWRSDAAGALTTLTGSEGLATLVGQRWQELAETGRITGADGMFAALRDRSTFRGEPACLDLGDGPFQVELSGAPLGRGDAAFSGFGGFGLVRSVPAARATAAREPVPTGPEPMPDPVASAPPEPRPAPSTEVPAPVSAEPAAVILEPEPVGPSLPAETPVTAAPAPAAAAPPAAIVEQPSLSTDEHAAFREIARALGARYAGDEASAETPVLREGGAVMPFPGPNPGAAETRDAPAARDAELLAGLPLPTLVHRDGAILAANRALLDLAGFADVAALTKAGLDRLFRGVPQPDAPDPAARRTAIETADGSARAVEILGGACTWAGQPAVCLVLRPLDEADPAGALDAERLAREAQAERTAAAEAALDALEAGVLTLDAAGRIVALNRAAAELFGCDPREIVGASLVALFDRQSVLAVADALRGAAKAPCPVSVGGRALTIGVSPAREDGRRVAVLSAAQAEIAPTAEPPHPAASGVGLDAALARLDRAFRGPLTGMIELADAMLREPFGPLGDARYRGCLTQIKTSGGLMLERVSELLDLATVEAGALRLDPRPIALNDVVASCVARLQAEAARGRIVVRTSFSTDLADLEADERSVSRAASLVIEHAIRRSAAGGQVIVSTGSTESEGVALRVRDTGAGTAQPAAEPSDEVEDGLALPRALVEANGGRLQLSARPEDGTLVEIIMPTRRAANG</sequence>
<protein>
    <recommendedName>
        <fullName evidence="2">histidine kinase</fullName>
        <ecNumber evidence="2">2.7.13.3</ecNumber>
    </recommendedName>
</protein>
<reference evidence="9" key="1">
    <citation type="submission" date="2024-06" db="EMBL/GenBank/DDBJ databases">
        <authorList>
            <person name="Campbell A.G."/>
        </authorList>
    </citation>
    <scope>NUCLEOTIDE SEQUENCE</scope>
    <source>
        <strain evidence="9">EM17</strain>
    </source>
</reference>
<feature type="domain" description="Histidine kinase" evidence="7">
    <location>
        <begin position="651"/>
        <end position="857"/>
    </location>
</feature>
<evidence type="ECO:0000313" key="9">
    <source>
        <dbReference type="EMBL" id="MER2287804.1"/>
    </source>
</evidence>
<dbReference type="Proteomes" id="UP001432995">
    <property type="component" value="Unassembled WGS sequence"/>
</dbReference>
<evidence type="ECO:0000256" key="1">
    <source>
        <dbReference type="ARBA" id="ARBA00000085"/>
    </source>
</evidence>
<accession>A0ABV1QYY8</accession>
<evidence type="ECO:0000256" key="6">
    <source>
        <dbReference type="SAM" id="MobiDB-lite"/>
    </source>
</evidence>
<dbReference type="InterPro" id="IPR000014">
    <property type="entry name" value="PAS"/>
</dbReference>
<keyword evidence="5" id="KW-0472">Membrane</keyword>
<name>A0ABV1QYY8_9HYPH</name>
<evidence type="ECO:0000256" key="5">
    <source>
        <dbReference type="ARBA" id="ARBA00023136"/>
    </source>
</evidence>
<comment type="caution">
    <text evidence="9">The sequence shown here is derived from an EMBL/GenBank/DDBJ whole genome shotgun (WGS) entry which is preliminary data.</text>
</comment>
<dbReference type="SUPFAM" id="SSF55785">
    <property type="entry name" value="PYP-like sensor domain (PAS domain)"/>
    <property type="match status" value="1"/>
</dbReference>
<keyword evidence="4" id="KW-0418">Kinase</keyword>
<dbReference type="PANTHER" id="PTHR42878">
    <property type="entry name" value="TWO-COMPONENT HISTIDINE KINASE"/>
    <property type="match status" value="1"/>
</dbReference>
<evidence type="ECO:0000313" key="10">
    <source>
        <dbReference type="Proteomes" id="UP001432995"/>
    </source>
</evidence>
<evidence type="ECO:0000256" key="2">
    <source>
        <dbReference type="ARBA" id="ARBA00012438"/>
    </source>
</evidence>
<feature type="compositionally biased region" description="Pro residues" evidence="6">
    <location>
        <begin position="274"/>
        <end position="294"/>
    </location>
</feature>
<dbReference type="InterPro" id="IPR036890">
    <property type="entry name" value="HATPase_C_sf"/>
</dbReference>
<evidence type="ECO:0000259" key="7">
    <source>
        <dbReference type="PROSITE" id="PS50109"/>
    </source>
</evidence>
<dbReference type="EMBL" id="JBELQD010000003">
    <property type="protein sequence ID" value="MER2287804.1"/>
    <property type="molecule type" value="Genomic_DNA"/>
</dbReference>
<dbReference type="InterPro" id="IPR035965">
    <property type="entry name" value="PAS-like_dom_sf"/>
</dbReference>
<feature type="region of interest" description="Disordered" evidence="6">
    <location>
        <begin position="268"/>
        <end position="302"/>
    </location>
</feature>
<keyword evidence="3" id="KW-0808">Transferase</keyword>
<dbReference type="Pfam" id="PF08448">
    <property type="entry name" value="PAS_4"/>
    <property type="match status" value="1"/>
</dbReference>
<dbReference type="PROSITE" id="PS50109">
    <property type="entry name" value="HIS_KIN"/>
    <property type="match status" value="1"/>
</dbReference>
<dbReference type="SMART" id="SM00091">
    <property type="entry name" value="PAS"/>
    <property type="match status" value="2"/>
</dbReference>
<dbReference type="InterPro" id="IPR013656">
    <property type="entry name" value="PAS_4"/>
</dbReference>
<dbReference type="Gene3D" id="3.30.565.10">
    <property type="entry name" value="Histidine kinase-like ATPase, C-terminal domain"/>
    <property type="match status" value="1"/>
</dbReference>
<evidence type="ECO:0000256" key="4">
    <source>
        <dbReference type="ARBA" id="ARBA00022777"/>
    </source>
</evidence>
<organism evidence="9 10">
    <name type="scientific">Methylobacterium brachiatum</name>
    <dbReference type="NCBI Taxonomy" id="269660"/>
    <lineage>
        <taxon>Bacteria</taxon>
        <taxon>Pseudomonadati</taxon>
        <taxon>Pseudomonadota</taxon>
        <taxon>Alphaproteobacteria</taxon>
        <taxon>Hyphomicrobiales</taxon>
        <taxon>Methylobacteriaceae</taxon>
        <taxon>Methylobacterium</taxon>
    </lineage>
</organism>
<dbReference type="SMART" id="SM00387">
    <property type="entry name" value="HATPase_c"/>
    <property type="match status" value="1"/>
</dbReference>
<dbReference type="InterPro" id="IPR005467">
    <property type="entry name" value="His_kinase_dom"/>
</dbReference>
<dbReference type="CDD" id="cd00130">
    <property type="entry name" value="PAS"/>
    <property type="match status" value="1"/>
</dbReference>
<evidence type="ECO:0000259" key="8">
    <source>
        <dbReference type="PROSITE" id="PS50112"/>
    </source>
</evidence>
<dbReference type="SUPFAM" id="SSF55874">
    <property type="entry name" value="ATPase domain of HSP90 chaperone/DNA topoisomerase II/histidine kinase"/>
    <property type="match status" value="1"/>
</dbReference>
<dbReference type="PROSITE" id="PS50112">
    <property type="entry name" value="PAS"/>
    <property type="match status" value="1"/>
</dbReference>
<dbReference type="PANTHER" id="PTHR42878:SF14">
    <property type="entry name" value="OSMOLARITY TWO-COMPONENT SYSTEM PROTEIN SSK1"/>
    <property type="match status" value="1"/>
</dbReference>
<dbReference type="InterPro" id="IPR050351">
    <property type="entry name" value="BphY/WalK/GraS-like"/>
</dbReference>
<feature type="domain" description="PAS" evidence="8">
    <location>
        <begin position="525"/>
        <end position="595"/>
    </location>
</feature>
<proteinExistence type="predicted"/>
<gene>
    <name evidence="9" type="ORF">ABS770_05985</name>
</gene>
<dbReference type="Gene3D" id="3.30.450.20">
    <property type="entry name" value="PAS domain"/>
    <property type="match status" value="1"/>
</dbReference>
<dbReference type="RefSeq" id="WP_350377418.1">
    <property type="nucleotide sequence ID" value="NZ_JBELQD010000003.1"/>
</dbReference>
<dbReference type="InterPro" id="IPR003594">
    <property type="entry name" value="HATPase_dom"/>
</dbReference>
<comment type="catalytic activity">
    <reaction evidence="1">
        <text>ATP + protein L-histidine = ADP + protein N-phospho-L-histidine.</text>
        <dbReference type="EC" id="2.7.13.3"/>
    </reaction>
</comment>
<keyword evidence="10" id="KW-1185">Reference proteome</keyword>
<evidence type="ECO:0000256" key="3">
    <source>
        <dbReference type="ARBA" id="ARBA00022679"/>
    </source>
</evidence>
<dbReference type="EC" id="2.7.13.3" evidence="2"/>